<protein>
    <submittedName>
        <fullName evidence="1">Uncharacterized protein</fullName>
    </submittedName>
</protein>
<organism evidence="1 2">
    <name type="scientific">Hassallia byssoidea VB512170</name>
    <dbReference type="NCBI Taxonomy" id="1304833"/>
    <lineage>
        <taxon>Bacteria</taxon>
        <taxon>Bacillati</taxon>
        <taxon>Cyanobacteriota</taxon>
        <taxon>Cyanophyceae</taxon>
        <taxon>Nostocales</taxon>
        <taxon>Tolypothrichaceae</taxon>
        <taxon>Hassallia</taxon>
    </lineage>
</organism>
<keyword evidence="2" id="KW-1185">Reference proteome</keyword>
<dbReference type="Proteomes" id="UP000031549">
    <property type="component" value="Unassembled WGS sequence"/>
</dbReference>
<dbReference type="RefSeq" id="WP_039737729.1">
    <property type="nucleotide sequence ID" value="NZ_JTCM02000078.1"/>
</dbReference>
<dbReference type="EMBL" id="JTCM02000078">
    <property type="protein sequence ID" value="NEU75683.1"/>
    <property type="molecule type" value="Genomic_DNA"/>
</dbReference>
<evidence type="ECO:0000313" key="1">
    <source>
        <dbReference type="EMBL" id="NEU75683.1"/>
    </source>
</evidence>
<reference evidence="1 2" key="1">
    <citation type="journal article" date="2015" name="Genome Announc.">
        <title>Draft Genome Sequence of Cyanobacterium Hassallia byssoidea Strain VB512170, Isolated from Monuments in India.</title>
        <authorList>
            <person name="Singh D."/>
            <person name="Chandrababunaidu M.M."/>
            <person name="Panda A."/>
            <person name="Sen D."/>
            <person name="Bhattacharyya S."/>
            <person name="Adhikary S.P."/>
            <person name="Tripathy S."/>
        </authorList>
    </citation>
    <scope>NUCLEOTIDE SEQUENCE [LARGE SCALE GENOMIC DNA]</scope>
    <source>
        <strain evidence="1 2">VB512170</strain>
    </source>
</reference>
<name>A0A846HF12_9CYAN</name>
<evidence type="ECO:0000313" key="2">
    <source>
        <dbReference type="Proteomes" id="UP000031549"/>
    </source>
</evidence>
<sequence length="73" mass="8053">MKSKVVNLTYEIELKPGEKLTLPESLVESLGAGSWIITIQPKSNSPVITRTHDAFLKGYAPEDEGLYDDYPTG</sequence>
<accession>A0A846HF12</accession>
<proteinExistence type="predicted"/>
<gene>
    <name evidence="1" type="ORF">PI95_024760</name>
</gene>
<comment type="caution">
    <text evidence="1">The sequence shown here is derived from an EMBL/GenBank/DDBJ whole genome shotgun (WGS) entry which is preliminary data.</text>
</comment>
<dbReference type="AlphaFoldDB" id="A0A846HF12"/>